<name>A0A4Q7EMD0_9GAMM</name>
<dbReference type="PANTHER" id="PTHR21666">
    <property type="entry name" value="PEPTIDASE-RELATED"/>
    <property type="match status" value="1"/>
</dbReference>
<protein>
    <submittedName>
        <fullName evidence="8">Peptidase M23</fullName>
    </submittedName>
</protein>
<dbReference type="InterPro" id="IPR011055">
    <property type="entry name" value="Dup_hybrid_motif"/>
</dbReference>
<dbReference type="GO" id="GO:0004222">
    <property type="term" value="F:metalloendopeptidase activity"/>
    <property type="evidence" value="ECO:0007669"/>
    <property type="project" value="TreeGrafter"/>
</dbReference>
<gene>
    <name evidence="8" type="ORF">C3B51_00175</name>
</gene>
<evidence type="ECO:0000256" key="1">
    <source>
        <dbReference type="ARBA" id="ARBA00001947"/>
    </source>
</evidence>
<comment type="caution">
    <text evidence="8">The sequence shown here is derived from an EMBL/GenBank/DDBJ whole genome shotgun (WGS) entry which is preliminary data.</text>
</comment>
<dbReference type="InterPro" id="IPR016047">
    <property type="entry name" value="M23ase_b-sheet_dom"/>
</dbReference>
<proteinExistence type="predicted"/>
<dbReference type="AlphaFoldDB" id="A0A4Q7EMD0"/>
<comment type="cofactor">
    <cofactor evidence="1">
        <name>Zn(2+)</name>
        <dbReference type="ChEBI" id="CHEBI:29105"/>
    </cofactor>
</comment>
<evidence type="ECO:0000256" key="6">
    <source>
        <dbReference type="ARBA" id="ARBA00023049"/>
    </source>
</evidence>
<keyword evidence="2" id="KW-0645">Protease</keyword>
<dbReference type="Pfam" id="PF01551">
    <property type="entry name" value="Peptidase_M23"/>
    <property type="match status" value="1"/>
</dbReference>
<dbReference type="SUPFAM" id="SSF51261">
    <property type="entry name" value="Duplicated hybrid motif"/>
    <property type="match status" value="1"/>
</dbReference>
<reference evidence="8 9" key="1">
    <citation type="submission" date="2018-01" db="EMBL/GenBank/DDBJ databases">
        <title>Co-occurrence of chitin degradation, pigmentation and bioactivity in marine Pseudoalteromonas.</title>
        <authorList>
            <person name="Paulsen S."/>
            <person name="Gram L."/>
            <person name="Machado H."/>
        </authorList>
    </citation>
    <scope>NUCLEOTIDE SEQUENCE [LARGE SCALE GENOMIC DNA]</scope>
    <source>
        <strain evidence="8 9">S1946</strain>
    </source>
</reference>
<evidence type="ECO:0000256" key="4">
    <source>
        <dbReference type="ARBA" id="ARBA00022801"/>
    </source>
</evidence>
<dbReference type="CDD" id="cd12797">
    <property type="entry name" value="M23_peptidase"/>
    <property type="match status" value="1"/>
</dbReference>
<organism evidence="8 9">
    <name type="scientific">Pseudoalteromonas rubra</name>
    <dbReference type="NCBI Taxonomy" id="43658"/>
    <lineage>
        <taxon>Bacteria</taxon>
        <taxon>Pseudomonadati</taxon>
        <taxon>Pseudomonadota</taxon>
        <taxon>Gammaproteobacteria</taxon>
        <taxon>Alteromonadales</taxon>
        <taxon>Pseudoalteromonadaceae</taxon>
        <taxon>Pseudoalteromonas</taxon>
    </lineage>
</organism>
<keyword evidence="6" id="KW-0482">Metalloprotease</keyword>
<keyword evidence="5" id="KW-0862">Zinc</keyword>
<evidence type="ECO:0000313" key="8">
    <source>
        <dbReference type="EMBL" id="RZM85390.1"/>
    </source>
</evidence>
<dbReference type="EMBL" id="PPUZ01000001">
    <property type="protein sequence ID" value="RZM85390.1"/>
    <property type="molecule type" value="Genomic_DNA"/>
</dbReference>
<dbReference type="PANTHER" id="PTHR21666:SF288">
    <property type="entry name" value="CELL DIVISION PROTEIN YTFB"/>
    <property type="match status" value="1"/>
</dbReference>
<evidence type="ECO:0000256" key="2">
    <source>
        <dbReference type="ARBA" id="ARBA00022670"/>
    </source>
</evidence>
<feature type="domain" description="M23ase beta-sheet core" evidence="7">
    <location>
        <begin position="297"/>
        <end position="393"/>
    </location>
</feature>
<accession>A0A4Q7EMD0</accession>
<keyword evidence="3" id="KW-0479">Metal-binding</keyword>
<dbReference type="GO" id="GO:0006508">
    <property type="term" value="P:proteolysis"/>
    <property type="evidence" value="ECO:0007669"/>
    <property type="project" value="UniProtKB-KW"/>
</dbReference>
<sequence length="437" mass="47969">MKYHLMIAIPVGMVLSTLVSDLPGQTAAQSGPMCTPAVAQAEPSTEQTSEKVLPVQVSDEPEQTPPIEHKLLTLSAGQSFIALLKPFGLSDRQAYKLQKLMAPEVDLSKLPVGQKVKIEIFEGQLHSVTVATGFAQRLSISMTGEWQKRRYQLDTRPAQAVHDVAITQSLYESLIADSVPLDVVNQSITVFSHFVDFQREIHRGDALTLMYDKAILMTKDGLEQQLEQAGQLRFARLQNQGEDLAVYHHDAEDTQSAFYFADGRPAQSFLLKTPLNGARLSSKFGNRKHPILGYTRLHAGLDFGAPVGTPIFAAGNGTIKKAGWGGGFGNRVVIRHANGYETLYAHLNGFAKGMKPGTRVKQGEVIGYLGNTGLSQARHLHYEVHKNGKPINPLSLKHVKQQRLSGSQLASLQQRIARIHQNPELDQYVTNAVLSGK</sequence>
<evidence type="ECO:0000256" key="5">
    <source>
        <dbReference type="ARBA" id="ARBA00022833"/>
    </source>
</evidence>
<dbReference type="GO" id="GO:0046872">
    <property type="term" value="F:metal ion binding"/>
    <property type="evidence" value="ECO:0007669"/>
    <property type="project" value="UniProtKB-KW"/>
</dbReference>
<dbReference type="Gene3D" id="3.10.450.350">
    <property type="match status" value="1"/>
</dbReference>
<evidence type="ECO:0000256" key="3">
    <source>
        <dbReference type="ARBA" id="ARBA00022723"/>
    </source>
</evidence>
<dbReference type="RefSeq" id="WP_130243761.1">
    <property type="nucleotide sequence ID" value="NZ_PPUZ01000001.1"/>
</dbReference>
<keyword evidence="4" id="KW-0378">Hydrolase</keyword>
<evidence type="ECO:0000259" key="7">
    <source>
        <dbReference type="Pfam" id="PF01551"/>
    </source>
</evidence>
<dbReference type="InterPro" id="IPR050570">
    <property type="entry name" value="Cell_wall_metabolism_enzyme"/>
</dbReference>
<dbReference type="Gene3D" id="2.70.70.10">
    <property type="entry name" value="Glucose Permease (Domain IIA)"/>
    <property type="match status" value="1"/>
</dbReference>
<dbReference type="Proteomes" id="UP000292345">
    <property type="component" value="Unassembled WGS sequence"/>
</dbReference>
<evidence type="ECO:0000313" key="9">
    <source>
        <dbReference type="Proteomes" id="UP000292345"/>
    </source>
</evidence>